<gene>
    <name evidence="3" type="ORF">SAMN04488513_104114</name>
</gene>
<dbReference type="GO" id="GO:0044550">
    <property type="term" value="P:secondary metabolite biosynthetic process"/>
    <property type="evidence" value="ECO:0007669"/>
    <property type="project" value="TreeGrafter"/>
</dbReference>
<proteinExistence type="predicted"/>
<dbReference type="STRING" id="192903.SAMN04488513_104114"/>
<dbReference type="SUPFAM" id="SSF56801">
    <property type="entry name" value="Acetyl-CoA synthetase-like"/>
    <property type="match status" value="1"/>
</dbReference>
<dbReference type="PANTHER" id="PTHR45527">
    <property type="entry name" value="NONRIBOSOMAL PEPTIDE SYNTHETASE"/>
    <property type="match status" value="1"/>
</dbReference>
<evidence type="ECO:0000259" key="2">
    <source>
        <dbReference type="Pfam" id="PF13193"/>
    </source>
</evidence>
<dbReference type="NCBIfam" id="TIGR01733">
    <property type="entry name" value="AA-adenyl-dom"/>
    <property type="match status" value="1"/>
</dbReference>
<dbReference type="PANTHER" id="PTHR45527:SF1">
    <property type="entry name" value="FATTY ACID SYNTHASE"/>
    <property type="match status" value="1"/>
</dbReference>
<dbReference type="AlphaFoldDB" id="A0A1M6ITK0"/>
<dbReference type="InterPro" id="IPR025110">
    <property type="entry name" value="AMP-bd_C"/>
</dbReference>
<organism evidence="3 4">
    <name type="scientific">Pseudozobellia thermophila</name>
    <dbReference type="NCBI Taxonomy" id="192903"/>
    <lineage>
        <taxon>Bacteria</taxon>
        <taxon>Pseudomonadati</taxon>
        <taxon>Bacteroidota</taxon>
        <taxon>Flavobacteriia</taxon>
        <taxon>Flavobacteriales</taxon>
        <taxon>Flavobacteriaceae</taxon>
        <taxon>Pseudozobellia</taxon>
    </lineage>
</organism>
<keyword evidence="4" id="KW-1185">Reference proteome</keyword>
<dbReference type="Pfam" id="PF00501">
    <property type="entry name" value="AMP-binding"/>
    <property type="match status" value="1"/>
</dbReference>
<reference evidence="4" key="1">
    <citation type="submission" date="2016-11" db="EMBL/GenBank/DDBJ databases">
        <authorList>
            <person name="Varghese N."/>
            <person name="Submissions S."/>
        </authorList>
    </citation>
    <scope>NUCLEOTIDE SEQUENCE [LARGE SCALE GENOMIC DNA]</scope>
    <source>
        <strain evidence="4">DSM 19858</strain>
    </source>
</reference>
<protein>
    <submittedName>
        <fullName evidence="3">Amino acid adenylation domain-containing protein</fullName>
    </submittedName>
</protein>
<dbReference type="GO" id="GO:0031177">
    <property type="term" value="F:phosphopantetheine binding"/>
    <property type="evidence" value="ECO:0007669"/>
    <property type="project" value="TreeGrafter"/>
</dbReference>
<dbReference type="InterPro" id="IPR045851">
    <property type="entry name" value="AMP-bd_C_sf"/>
</dbReference>
<dbReference type="CDD" id="cd05930">
    <property type="entry name" value="A_NRPS"/>
    <property type="match status" value="1"/>
</dbReference>
<dbReference type="GO" id="GO:0043041">
    <property type="term" value="P:amino acid activation for nonribosomal peptide biosynthetic process"/>
    <property type="evidence" value="ECO:0007669"/>
    <property type="project" value="TreeGrafter"/>
</dbReference>
<dbReference type="EMBL" id="FQYU01000004">
    <property type="protein sequence ID" value="SHJ37766.1"/>
    <property type="molecule type" value="Genomic_DNA"/>
</dbReference>
<evidence type="ECO:0000313" key="4">
    <source>
        <dbReference type="Proteomes" id="UP000184543"/>
    </source>
</evidence>
<evidence type="ECO:0000313" key="3">
    <source>
        <dbReference type="EMBL" id="SHJ37766.1"/>
    </source>
</evidence>
<dbReference type="Proteomes" id="UP000184543">
    <property type="component" value="Unassembled WGS sequence"/>
</dbReference>
<feature type="domain" description="AMP-dependent synthetase/ligase" evidence="1">
    <location>
        <begin position="10"/>
        <end position="374"/>
    </location>
</feature>
<dbReference type="GO" id="GO:0005737">
    <property type="term" value="C:cytoplasm"/>
    <property type="evidence" value="ECO:0007669"/>
    <property type="project" value="TreeGrafter"/>
</dbReference>
<sequence>MIYNLHHIIEKAASKSPDSEAFRCLTDTVTFGELDAKSNQLATYLIQDGVKKGDRIGIFMNRCLETAIAVYGILKAGGAYVPLDPFVPTSRTIRIVGDCQISHIITTPEQNRRIEKIMAHGTSVRGLIGCDLSLTLKTVSWPAVYSLPKTLGQNVNVLANDLALILYTSGSTGVPKGIMHTHSSVLSLAQIMAHTFDLGPDDIIGNPAPLHFDPSTFGFFVAPLVGAKTIIIPDAYLKLPASLAAMMADEKITVWYSVPLMLIQLLKSNSLQQHDFGALRQVFFAGEVFITKHLRALMEQWPHIRFTNLYGPAELILCTFYPVTRLPAPNDNIPIGTVWANTEYMVLDSRQREVPRGHEGELAVRSATLMAGYWNNEPLTTRAFHKIKIAEGYEHIYYRTGDLVKENENGELLFLGRKDRQIKLRGYRIELDEIEQTLLREKHVEEAAVVVINKEKEAQELAAAVKLRNAEGIDAAHLREFCKVHLPLYAVPAIIELFDDLPRTSSGKINRKEINALLDPDPR</sequence>
<feature type="domain" description="AMP-binding enzyme C-terminal" evidence="2">
    <location>
        <begin position="433"/>
        <end position="508"/>
    </location>
</feature>
<dbReference type="Pfam" id="PF13193">
    <property type="entry name" value="AMP-binding_C"/>
    <property type="match status" value="1"/>
</dbReference>
<dbReference type="InterPro" id="IPR042099">
    <property type="entry name" value="ANL_N_sf"/>
</dbReference>
<name>A0A1M6ITK0_9FLAO</name>
<dbReference type="OrthoDB" id="9765680at2"/>
<evidence type="ECO:0000259" key="1">
    <source>
        <dbReference type="Pfam" id="PF00501"/>
    </source>
</evidence>
<dbReference type="InterPro" id="IPR010071">
    <property type="entry name" value="AA_adenyl_dom"/>
</dbReference>
<dbReference type="InterPro" id="IPR000873">
    <property type="entry name" value="AMP-dep_synth/lig_dom"/>
</dbReference>
<dbReference type="Gene3D" id="3.30.300.30">
    <property type="match status" value="1"/>
</dbReference>
<dbReference type="PROSITE" id="PS00455">
    <property type="entry name" value="AMP_BINDING"/>
    <property type="match status" value="1"/>
</dbReference>
<dbReference type="Gene3D" id="3.40.50.12780">
    <property type="entry name" value="N-terminal domain of ligase-like"/>
    <property type="match status" value="1"/>
</dbReference>
<dbReference type="RefSeq" id="WP_072994152.1">
    <property type="nucleotide sequence ID" value="NZ_FQYU01000004.1"/>
</dbReference>
<accession>A0A1M6ITK0</accession>
<dbReference type="InterPro" id="IPR020845">
    <property type="entry name" value="AMP-binding_CS"/>
</dbReference>